<comment type="caution">
    <text evidence="3">The sequence shown here is derived from an EMBL/GenBank/DDBJ whole genome shotgun (WGS) entry which is preliminary data.</text>
</comment>
<feature type="region of interest" description="Disordered" evidence="1">
    <location>
        <begin position="102"/>
        <end position="143"/>
    </location>
</feature>
<keyword evidence="4" id="KW-1185">Reference proteome</keyword>
<reference evidence="3 4" key="1">
    <citation type="submission" date="2016-05" db="EMBL/GenBank/DDBJ databases">
        <title>Draft genome sequence of a porcine commensal Rothia nasimurium.</title>
        <authorList>
            <person name="Gaiser R.A."/>
            <person name="Van Baarlen P."/>
            <person name="Wells J.M."/>
        </authorList>
    </citation>
    <scope>NUCLEOTIDE SEQUENCE [LARGE SCALE GENOMIC DNA]</scope>
    <source>
        <strain evidence="3 4">PT-32</strain>
    </source>
</reference>
<feature type="compositionally biased region" description="Polar residues" evidence="1">
    <location>
        <begin position="130"/>
        <end position="143"/>
    </location>
</feature>
<keyword evidence="2" id="KW-0812">Transmembrane</keyword>
<protein>
    <submittedName>
        <fullName evidence="3">Uncharacterized protein</fullName>
    </submittedName>
</protein>
<sequence length="143" mass="15282">MEENFVAQKSDSPQRGFKAQVRGSLVIAVVLALVAFLGIVIFATGGTNNTPNFVLALTVAGAVFVVTLVMCATLILVEKPNDESLGEGTGINRSSAKLYAEAKARRETEAKRREAEEKERLAKRIDQANAGEQQGKTSSSQAD</sequence>
<feature type="compositionally biased region" description="Basic and acidic residues" evidence="1">
    <location>
        <begin position="102"/>
        <end position="126"/>
    </location>
</feature>
<keyword evidence="2" id="KW-0472">Membrane</keyword>
<gene>
    <name evidence="3" type="ORF">A7979_03135</name>
</gene>
<evidence type="ECO:0000256" key="2">
    <source>
        <dbReference type="SAM" id="Phobius"/>
    </source>
</evidence>
<evidence type="ECO:0000256" key="1">
    <source>
        <dbReference type="SAM" id="MobiDB-lite"/>
    </source>
</evidence>
<keyword evidence="2" id="KW-1133">Transmembrane helix</keyword>
<proteinExistence type="predicted"/>
<feature type="transmembrane region" description="Helical" evidence="2">
    <location>
        <begin position="25"/>
        <end position="47"/>
    </location>
</feature>
<organism evidence="3 4">
    <name type="scientific">Rothia nasimurium</name>
    <dbReference type="NCBI Taxonomy" id="85336"/>
    <lineage>
        <taxon>Bacteria</taxon>
        <taxon>Bacillati</taxon>
        <taxon>Actinomycetota</taxon>
        <taxon>Actinomycetes</taxon>
        <taxon>Micrococcales</taxon>
        <taxon>Micrococcaceae</taxon>
        <taxon>Rothia</taxon>
    </lineage>
</organism>
<feature type="transmembrane region" description="Helical" evidence="2">
    <location>
        <begin position="53"/>
        <end position="77"/>
    </location>
</feature>
<dbReference type="Proteomes" id="UP000192359">
    <property type="component" value="Unassembled WGS sequence"/>
</dbReference>
<dbReference type="AlphaFoldDB" id="A0A1Y1RQF7"/>
<accession>A0A1Y1RQF7</accession>
<name>A0A1Y1RQF7_9MICC</name>
<evidence type="ECO:0000313" key="3">
    <source>
        <dbReference type="EMBL" id="ORC17407.1"/>
    </source>
</evidence>
<evidence type="ECO:0000313" key="4">
    <source>
        <dbReference type="Proteomes" id="UP000192359"/>
    </source>
</evidence>
<dbReference type="EMBL" id="LXWF01000033">
    <property type="protein sequence ID" value="ORC17407.1"/>
    <property type="molecule type" value="Genomic_DNA"/>
</dbReference>